<protein>
    <submittedName>
        <fullName evidence="2">Metal-dependent hydrolase</fullName>
    </submittedName>
</protein>
<dbReference type="GO" id="GO:0016787">
    <property type="term" value="F:hydrolase activity"/>
    <property type="evidence" value="ECO:0007669"/>
    <property type="project" value="UniProtKB-KW"/>
</dbReference>
<reference evidence="2 3" key="1">
    <citation type="submission" date="2023-07" db="EMBL/GenBank/DDBJ databases">
        <title>Sequencing the genomes of 1000 actinobacteria strains.</title>
        <authorList>
            <person name="Klenk H.-P."/>
        </authorList>
    </citation>
    <scope>NUCLEOTIDE SEQUENCE [LARGE SCALE GENOMIC DNA]</scope>
    <source>
        <strain evidence="2 3">DSM 20167</strain>
    </source>
</reference>
<proteinExistence type="predicted"/>
<evidence type="ECO:0000313" key="2">
    <source>
        <dbReference type="EMBL" id="MDR7360145.1"/>
    </source>
</evidence>
<feature type="domain" description="YgjP-like metallopeptidase" evidence="1">
    <location>
        <begin position="103"/>
        <end position="163"/>
    </location>
</feature>
<dbReference type="EMBL" id="JAVDYI010000001">
    <property type="protein sequence ID" value="MDR7360145.1"/>
    <property type="molecule type" value="Genomic_DNA"/>
</dbReference>
<evidence type="ECO:0000313" key="3">
    <source>
        <dbReference type="Proteomes" id="UP001183817"/>
    </source>
</evidence>
<accession>A0ABU2BNB6</accession>
<sequence>MRTQPSTIEYVDEKGTPIRVVRSAKRKKTISGAWKQDTMVVSVPAGLTEHAERLLVADMVKKVMRKVARGSATDPDAQLAARAREMDAQLFGGRADPSSVSWVSNQNRRWGSASLNSRRIRLSDRLRAMPQWVQDYVLAHELAHLVEPRDGHGPRFKAALSRYPRVHDANIFLSGVSHGYHAAAKPGAHAPGDLPLGGEDDIDDFDDLDGGFGEFGQAAG</sequence>
<dbReference type="RefSeq" id="WP_264269220.1">
    <property type="nucleotide sequence ID" value="NZ_BAAAWO010000001.1"/>
</dbReference>
<dbReference type="Pfam" id="PF01863">
    <property type="entry name" value="YgjP-like"/>
    <property type="match status" value="1"/>
</dbReference>
<dbReference type="InterPro" id="IPR002725">
    <property type="entry name" value="YgjP-like_metallopeptidase"/>
</dbReference>
<evidence type="ECO:0000259" key="1">
    <source>
        <dbReference type="Pfam" id="PF01863"/>
    </source>
</evidence>
<dbReference type="PANTHER" id="PTHR30399:SF1">
    <property type="entry name" value="UTP PYROPHOSPHATASE"/>
    <property type="match status" value="1"/>
</dbReference>
<dbReference type="InterPro" id="IPR053136">
    <property type="entry name" value="UTP_pyrophosphatase-like"/>
</dbReference>
<comment type="caution">
    <text evidence="2">The sequence shown here is derived from an EMBL/GenBank/DDBJ whole genome shotgun (WGS) entry which is preliminary data.</text>
</comment>
<keyword evidence="3" id="KW-1185">Reference proteome</keyword>
<dbReference type="Gene3D" id="3.30.2010.10">
    <property type="entry name" value="Metalloproteases ('zincins'), catalytic domain"/>
    <property type="match status" value="1"/>
</dbReference>
<name>A0ABU2BNB6_9MICC</name>
<organism evidence="2 3">
    <name type="scientific">Paeniglutamicibacter sulfureus</name>
    <dbReference type="NCBI Taxonomy" id="43666"/>
    <lineage>
        <taxon>Bacteria</taxon>
        <taxon>Bacillati</taxon>
        <taxon>Actinomycetota</taxon>
        <taxon>Actinomycetes</taxon>
        <taxon>Micrococcales</taxon>
        <taxon>Micrococcaceae</taxon>
        <taxon>Paeniglutamicibacter</taxon>
    </lineage>
</organism>
<keyword evidence="2" id="KW-0378">Hydrolase</keyword>
<dbReference type="Proteomes" id="UP001183817">
    <property type="component" value="Unassembled WGS sequence"/>
</dbReference>
<gene>
    <name evidence="2" type="ORF">J2S64_003836</name>
</gene>
<dbReference type="CDD" id="cd07344">
    <property type="entry name" value="M48_yhfN_like"/>
    <property type="match status" value="1"/>
</dbReference>
<dbReference type="PANTHER" id="PTHR30399">
    <property type="entry name" value="UNCHARACTERIZED PROTEIN YGJP"/>
    <property type="match status" value="1"/>
</dbReference>